<comment type="caution">
    <text evidence="1">The sequence shown here is derived from an EMBL/GenBank/DDBJ whole genome shotgun (WGS) entry which is preliminary data.</text>
</comment>
<accession>A0A1Y4SUR6</accession>
<proteinExistence type="predicted"/>
<dbReference type="Proteomes" id="UP000195305">
    <property type="component" value="Unassembled WGS sequence"/>
</dbReference>
<evidence type="ECO:0000313" key="2">
    <source>
        <dbReference type="Proteomes" id="UP000195305"/>
    </source>
</evidence>
<evidence type="ECO:0000313" key="1">
    <source>
        <dbReference type="EMBL" id="OUQ33627.1"/>
    </source>
</evidence>
<gene>
    <name evidence="1" type="ORF">B5E75_09495</name>
</gene>
<name>A0A1Y4SUR6_9FIRM</name>
<keyword evidence="2" id="KW-1185">Reference proteome</keyword>
<dbReference type="EMBL" id="NFLJ01000027">
    <property type="protein sequence ID" value="OUQ33627.1"/>
    <property type="molecule type" value="Genomic_DNA"/>
</dbReference>
<organism evidence="1 2">
    <name type="scientific">Massilimicrobiota timonensis</name>
    <dbReference type="NCBI Taxonomy" id="1776392"/>
    <lineage>
        <taxon>Bacteria</taxon>
        <taxon>Bacillati</taxon>
        <taxon>Bacillota</taxon>
        <taxon>Erysipelotrichia</taxon>
        <taxon>Erysipelotrichales</taxon>
        <taxon>Erysipelotrichaceae</taxon>
        <taxon>Massilimicrobiota</taxon>
    </lineage>
</organism>
<reference evidence="1 2" key="1">
    <citation type="journal article" date="2018" name="BMC Genomics">
        <title>Whole genome sequencing and function prediction of 133 gut anaerobes isolated from chicken caecum in pure cultures.</title>
        <authorList>
            <person name="Medvecky M."/>
            <person name="Cejkova D."/>
            <person name="Polansky O."/>
            <person name="Karasova D."/>
            <person name="Kubasova T."/>
            <person name="Cizek A."/>
            <person name="Rychlik I."/>
        </authorList>
    </citation>
    <scope>NUCLEOTIDE SEQUENCE [LARGE SCALE GENOMIC DNA]</scope>
    <source>
        <strain evidence="1 2">An13</strain>
    </source>
</reference>
<dbReference type="RefSeq" id="WP_087358692.1">
    <property type="nucleotide sequence ID" value="NZ_NFLJ01000027.1"/>
</dbReference>
<dbReference type="AlphaFoldDB" id="A0A1Y4SUR6"/>
<sequence>MKDSINNITNDKESELDSAIKFMEKAFVLLNVNWMKTKEHIFHLFQKETSNYQLTRKDLSQIFNVSEVWIKQVLNTNSDSPIPYKEIIKFSYILNVPIQQLLILKINEIDDQTINDIIKILMDDVSSILENQNEKLIIVFKCVIQMLKSYRHLKNNYILSTDCLIYTFPLLNEEQMYDIFSRIAGHNNSKHYERYIAHFLLHNYAYGKRKEALDYFEYLTKRYYCVIDTPQFMYEQQEAFFNKIKEFQNSNHFKNFIKHISFSKKVLNNHDFKPLISYRNIIQYFEKDDKQINMIHSSDYSLLFKIHWRQTKKNIRYLLEEFVEEMSGDINESLLRKYLQVIQELLGIKTDLYNWLSSDQSNNNEKVLYHLLKLFPHFSSEIISYNYECEEYQLLLDKYKKEMAKTTFNTEYDFNYQYYKSMMKKENTYSIADIFMLLPLLSKKDLFHLKDQFKENNLGFQTLNAQPIVDYIVTCAHNSTHVKARDFVFELIKFFHRNKFLQLTEGDPTIELIKYKPELADGADEFLELSERFQYIP</sequence>
<protein>
    <submittedName>
        <fullName evidence="1">Uncharacterized protein</fullName>
    </submittedName>
</protein>